<dbReference type="NCBIfam" id="TIGR03346">
    <property type="entry name" value="chaperone_ClpB"/>
    <property type="match status" value="1"/>
</dbReference>
<dbReference type="Proteomes" id="UP000034364">
    <property type="component" value="Unassembled WGS sequence"/>
</dbReference>
<evidence type="ECO:0000256" key="1">
    <source>
        <dbReference type="ARBA" id="ARBA00008675"/>
    </source>
</evidence>
<evidence type="ECO:0000256" key="3">
    <source>
        <dbReference type="ARBA" id="ARBA00022741"/>
    </source>
</evidence>
<comment type="function">
    <text evidence="10">Part of a stress-induced multi-chaperone system, it is involved in the recovery of the cell from heat-induced damage, in cooperation with DnaK, DnaJ and GrpE.</text>
</comment>
<dbReference type="PANTHER" id="PTHR11638:SF18">
    <property type="entry name" value="HEAT SHOCK PROTEIN 104"/>
    <property type="match status" value="1"/>
</dbReference>
<dbReference type="InterPro" id="IPR003593">
    <property type="entry name" value="AAA+_ATPase"/>
</dbReference>
<evidence type="ECO:0000256" key="2">
    <source>
        <dbReference type="ARBA" id="ARBA00022737"/>
    </source>
</evidence>
<dbReference type="InterPro" id="IPR041546">
    <property type="entry name" value="ClpA/ClpB_AAA_lid"/>
</dbReference>
<keyword evidence="3 9" id="KW-0547">Nucleotide-binding</keyword>
<feature type="coiled-coil region" evidence="10">
    <location>
        <begin position="411"/>
        <end position="498"/>
    </location>
</feature>
<proteinExistence type="inferred from homology"/>
<dbReference type="SMART" id="SM00382">
    <property type="entry name" value="AAA"/>
    <property type="match status" value="2"/>
</dbReference>
<keyword evidence="10" id="KW-0346">Stress response</keyword>
<dbReference type="FunFam" id="3.40.50.300:FF:000025">
    <property type="entry name" value="ATP-dependent Clp protease subunit"/>
    <property type="match status" value="1"/>
</dbReference>
<dbReference type="GO" id="GO:0034605">
    <property type="term" value="P:cellular response to heat"/>
    <property type="evidence" value="ECO:0007669"/>
    <property type="project" value="TreeGrafter"/>
</dbReference>
<comment type="similarity">
    <text evidence="1 9">Belongs to the ClpA/ClpB family.</text>
</comment>
<dbReference type="SMART" id="SM01086">
    <property type="entry name" value="ClpB_D2-small"/>
    <property type="match status" value="1"/>
</dbReference>
<dbReference type="PROSITE" id="PS00870">
    <property type="entry name" value="CLPAB_1"/>
    <property type="match status" value="1"/>
</dbReference>
<dbReference type="GO" id="GO:0005737">
    <property type="term" value="C:cytoplasm"/>
    <property type="evidence" value="ECO:0007669"/>
    <property type="project" value="UniProtKB-SubCell"/>
</dbReference>
<comment type="subcellular location">
    <subcellularLocation>
        <location evidence="10">Cytoplasm</location>
    </subcellularLocation>
</comment>
<name>A0A0G1S3J0_9BACT</name>
<dbReference type="CDD" id="cd19499">
    <property type="entry name" value="RecA-like_ClpB_Hsp104-like"/>
    <property type="match status" value="1"/>
</dbReference>
<evidence type="ECO:0000256" key="8">
    <source>
        <dbReference type="PROSITE-ProRule" id="PRU01251"/>
    </source>
</evidence>
<dbReference type="CDD" id="cd00009">
    <property type="entry name" value="AAA"/>
    <property type="match status" value="1"/>
</dbReference>
<dbReference type="GO" id="GO:0005524">
    <property type="term" value="F:ATP binding"/>
    <property type="evidence" value="ECO:0007669"/>
    <property type="project" value="UniProtKB-UniRule"/>
</dbReference>
<dbReference type="Gene3D" id="1.10.1780.10">
    <property type="entry name" value="Clp, N-terminal domain"/>
    <property type="match status" value="1"/>
</dbReference>
<dbReference type="Pfam" id="PF10431">
    <property type="entry name" value="ClpB_D2-small"/>
    <property type="match status" value="1"/>
</dbReference>
<dbReference type="InterPro" id="IPR028299">
    <property type="entry name" value="ClpA/B_CS2"/>
</dbReference>
<keyword evidence="10" id="KW-0963">Cytoplasm</keyword>
<accession>A0A0G1S3J0</accession>
<dbReference type="AlphaFoldDB" id="A0A0G1S3J0"/>
<dbReference type="SUPFAM" id="SSF52540">
    <property type="entry name" value="P-loop containing nucleoside triphosphate hydrolases"/>
    <property type="match status" value="2"/>
</dbReference>
<comment type="subunit">
    <text evidence="7">Homohexamer. The oligomerization is ATP-dependent.</text>
</comment>
<sequence>MDPEKLTESSKETLVSSLRLAGESGNSEVNSLHLILALLSDQSGIVFQLFERLKLDISALKSDLKKQISLLPRIEEGIKPVFGQESQNIFINADAQAKKMDDTFISREHLVLAISLTECQAWDILKRFGVTHDSLYNNIMDIRGTQKASSQDPESTYGVFEKYTQNLTALARLGRLDPVIGRDEEIRRIMQILSRRTKNNPVLIGDPGVGKTAIVEGLAQRIVSGDVPETLKNKELLGLDLASLLAGAKFRGEFEDRLKAVLKEIEAGAGKYLLFIDELHTLVGAGAAEGAVDAANILKPALARGLLHAIGATTLQEYRRHIEKDAALERRFQPVLVDQPSIEDSIAILRGLKERYELHHGVRITDDAIIAAVTLSVRYIPDRFLPDKAIDLIDEATSSLRMDIDSLPADLDALKRRATQIEIELAALKREKPETVAKRRQGLEKELADLREKISAQELAWKNQKELIKTIQKLREQRDILRLDLEKAERAVELEKAAEIKFGKLPQLDKSLKEAEVAWQSVPPELKILREEVTEEDIGRVVSRWTGIPVSRLVSREAEKLTRLESELSGRVVGQKEAISEVANAIRRSRAGISEENRPLASFIFLGPTGVGKTELARVLADSLFNDENAMVRVDLSEYQEQHSVARLIGSPPGYIGYEEGGQLTEAVRRKPYSIILFDELEKAHPDVFNLFLQILDDGRLTDGKGRVVNFKNTVIIMTSNLGSDIIQNEKDNARQQEKLWVLIRKTFRPEFLNRVDQIIVFDPLSREQISQIVDLQLKRVQERLSRQQISLEVSSEAKKLIASQGFDPDYGARPLKRAIQNLILDELALRIIEGKVKPGDKVLVDAKNGKIVFA</sequence>
<evidence type="ECO:0000256" key="9">
    <source>
        <dbReference type="RuleBase" id="RU004432"/>
    </source>
</evidence>
<dbReference type="Pfam" id="PF00004">
    <property type="entry name" value="AAA"/>
    <property type="match status" value="1"/>
</dbReference>
<dbReference type="SUPFAM" id="SSF81923">
    <property type="entry name" value="Double Clp-N motif"/>
    <property type="match status" value="1"/>
</dbReference>
<feature type="domain" description="Clp R" evidence="11">
    <location>
        <begin position="3"/>
        <end position="145"/>
    </location>
</feature>
<dbReference type="Gene3D" id="1.10.8.60">
    <property type="match status" value="1"/>
</dbReference>
<evidence type="ECO:0000313" key="12">
    <source>
        <dbReference type="EMBL" id="KKU64059.1"/>
    </source>
</evidence>
<keyword evidence="6 9" id="KW-0143">Chaperone</keyword>
<dbReference type="PANTHER" id="PTHR11638">
    <property type="entry name" value="ATP-DEPENDENT CLP PROTEASE"/>
    <property type="match status" value="1"/>
</dbReference>
<dbReference type="GO" id="GO:0016887">
    <property type="term" value="F:ATP hydrolysis activity"/>
    <property type="evidence" value="ECO:0007669"/>
    <property type="project" value="InterPro"/>
</dbReference>
<dbReference type="Pfam" id="PF02861">
    <property type="entry name" value="Clp_N"/>
    <property type="match status" value="1"/>
</dbReference>
<evidence type="ECO:0000256" key="10">
    <source>
        <dbReference type="RuleBase" id="RU362034"/>
    </source>
</evidence>
<dbReference type="InterPro" id="IPR017730">
    <property type="entry name" value="Chaperonin_ClpB"/>
</dbReference>
<dbReference type="Pfam" id="PF17871">
    <property type="entry name" value="AAA_lid_9"/>
    <property type="match status" value="1"/>
</dbReference>
<dbReference type="FunFam" id="3.40.50.300:FF:000010">
    <property type="entry name" value="Chaperone clpB 1, putative"/>
    <property type="match status" value="1"/>
</dbReference>
<protein>
    <recommendedName>
        <fullName evidence="10">Chaperone protein ClpB</fullName>
    </recommendedName>
</protein>
<comment type="subunit">
    <text evidence="10">Homohexamer; The oligomerization is ATP-dependent.</text>
</comment>
<evidence type="ECO:0000256" key="4">
    <source>
        <dbReference type="ARBA" id="ARBA00022840"/>
    </source>
</evidence>
<keyword evidence="2 8" id="KW-0677">Repeat</keyword>
<dbReference type="InterPro" id="IPR019489">
    <property type="entry name" value="Clp_ATPase_C"/>
</dbReference>
<dbReference type="PROSITE" id="PS51903">
    <property type="entry name" value="CLP_R"/>
    <property type="match status" value="1"/>
</dbReference>
<dbReference type="InterPro" id="IPR027417">
    <property type="entry name" value="P-loop_NTPase"/>
</dbReference>
<dbReference type="Gene3D" id="3.40.50.300">
    <property type="entry name" value="P-loop containing nucleotide triphosphate hydrolases"/>
    <property type="match status" value="3"/>
</dbReference>
<dbReference type="InterPro" id="IPR036628">
    <property type="entry name" value="Clp_N_dom_sf"/>
</dbReference>
<dbReference type="Pfam" id="PF07724">
    <property type="entry name" value="AAA_2"/>
    <property type="match status" value="1"/>
</dbReference>
<dbReference type="InterPro" id="IPR001270">
    <property type="entry name" value="ClpA/B"/>
</dbReference>
<comment type="caution">
    <text evidence="12">The sequence shown here is derived from an EMBL/GenBank/DDBJ whole genome shotgun (WGS) entry which is preliminary data.</text>
</comment>
<gene>
    <name evidence="10" type="primary">clpB</name>
    <name evidence="12" type="ORF">UX87_C0013G0011</name>
</gene>
<evidence type="ECO:0000256" key="5">
    <source>
        <dbReference type="ARBA" id="ARBA00023054"/>
    </source>
</evidence>
<organism evidence="12 13">
    <name type="scientific">Candidatus Amesbacteria bacterium GW2011_GWA1_47_16</name>
    <dbReference type="NCBI Taxonomy" id="1618353"/>
    <lineage>
        <taxon>Bacteria</taxon>
        <taxon>Candidatus Amesiibacteriota</taxon>
    </lineage>
</organism>
<keyword evidence="5 10" id="KW-0175">Coiled coil</keyword>
<dbReference type="FunFam" id="1.10.8.60:FF:000017">
    <property type="entry name" value="ATP-dependent chaperone ClpB"/>
    <property type="match status" value="1"/>
</dbReference>
<keyword evidence="4 9" id="KW-0067">ATP-binding</keyword>
<evidence type="ECO:0000259" key="11">
    <source>
        <dbReference type="PROSITE" id="PS51903"/>
    </source>
</evidence>
<dbReference type="PROSITE" id="PS00871">
    <property type="entry name" value="CLPAB_2"/>
    <property type="match status" value="1"/>
</dbReference>
<dbReference type="FunFam" id="3.40.50.300:FF:000120">
    <property type="entry name" value="ATP-dependent chaperone ClpB"/>
    <property type="match status" value="1"/>
</dbReference>
<dbReference type="InterPro" id="IPR004176">
    <property type="entry name" value="Clp_R_N"/>
</dbReference>
<dbReference type="InterPro" id="IPR018368">
    <property type="entry name" value="ClpA/B_CS1"/>
</dbReference>
<dbReference type="EMBL" id="LCNV01000013">
    <property type="protein sequence ID" value="KKU64059.1"/>
    <property type="molecule type" value="Genomic_DNA"/>
</dbReference>
<dbReference type="PATRIC" id="fig|1618353.3.peg.530"/>
<dbReference type="InterPro" id="IPR050130">
    <property type="entry name" value="ClpA_ClpB"/>
</dbReference>
<evidence type="ECO:0000256" key="7">
    <source>
        <dbReference type="ARBA" id="ARBA00026057"/>
    </source>
</evidence>
<dbReference type="PRINTS" id="PR00300">
    <property type="entry name" value="CLPPROTEASEA"/>
</dbReference>
<dbReference type="GO" id="GO:0042026">
    <property type="term" value="P:protein refolding"/>
    <property type="evidence" value="ECO:0007669"/>
    <property type="project" value="UniProtKB-UniRule"/>
</dbReference>
<reference evidence="12 13" key="1">
    <citation type="journal article" date="2015" name="Nature">
        <title>rRNA introns, odd ribosomes, and small enigmatic genomes across a large radiation of phyla.</title>
        <authorList>
            <person name="Brown C.T."/>
            <person name="Hug L.A."/>
            <person name="Thomas B.C."/>
            <person name="Sharon I."/>
            <person name="Castelle C.J."/>
            <person name="Singh A."/>
            <person name="Wilkins M.J."/>
            <person name="Williams K.H."/>
            <person name="Banfield J.F."/>
        </authorList>
    </citation>
    <scope>NUCLEOTIDE SEQUENCE [LARGE SCALE GENOMIC DNA]</scope>
</reference>
<dbReference type="InterPro" id="IPR003959">
    <property type="entry name" value="ATPase_AAA_core"/>
</dbReference>
<evidence type="ECO:0000313" key="13">
    <source>
        <dbReference type="Proteomes" id="UP000034364"/>
    </source>
</evidence>
<evidence type="ECO:0000256" key="6">
    <source>
        <dbReference type="ARBA" id="ARBA00023186"/>
    </source>
</evidence>